<gene>
    <name evidence="3" type="ORF">C0175_03095</name>
    <name evidence="2" type="ORF">C0189_03320</name>
</gene>
<dbReference type="EMBL" id="PNIX01000178">
    <property type="protein sequence ID" value="PMP82750.1"/>
    <property type="molecule type" value="Genomic_DNA"/>
</dbReference>
<comment type="caution">
    <text evidence="2">The sequence shown here is derived from an EMBL/GenBank/DDBJ whole genome shotgun (WGS) entry which is preliminary data.</text>
</comment>
<organism evidence="2 5">
    <name type="scientific">Caldisericum exile</name>
    <dbReference type="NCBI Taxonomy" id="693075"/>
    <lineage>
        <taxon>Bacteria</taxon>
        <taxon>Pseudomonadati</taxon>
        <taxon>Caldisericota/Cryosericota group</taxon>
        <taxon>Caldisericota</taxon>
        <taxon>Caldisericia</taxon>
        <taxon>Caldisericales</taxon>
        <taxon>Caldisericaceae</taxon>
        <taxon>Caldisericum</taxon>
    </lineage>
</organism>
<name>A0A2J6WEJ7_9BACT</name>
<evidence type="ECO:0000256" key="1">
    <source>
        <dbReference type="SAM" id="MobiDB-lite"/>
    </source>
</evidence>
<dbReference type="EMBL" id="PNIL01000049">
    <property type="protein sequence ID" value="PMP67360.1"/>
    <property type="molecule type" value="Genomic_DNA"/>
</dbReference>
<feature type="region of interest" description="Disordered" evidence="1">
    <location>
        <begin position="284"/>
        <end position="319"/>
    </location>
</feature>
<accession>A0A2J6WEJ7</accession>
<dbReference type="Proteomes" id="UP000236910">
    <property type="component" value="Unassembled WGS sequence"/>
</dbReference>
<sequence length="356" mass="41870">MKDYEIIGRLQEIKERLNSRPYAPILNILFLTYHLMLKNYDIVETHAETLSMDSPTPSTFYELFRGISYLIKGKDIDANIAFKYVLNIDPENQYGYLFKGIINLKEGKIAKELFDKAIVLAPKYEKEIIKEITNAEENEKLKIILSEENISRKEFIDILEELDKSAKFDPIIKTTLAEAYLRAGEYKKVPPILENVLVNYPNYPRALYLMGRMIDEYLGNHEKANDYFKKIIEINPLCRFAVVPIEEDKLLKMDELNELKNLYKIEMPVIKFFKEEFEKLVEKPQVQEKAQKEEPQKTKPKEAEINKNNVDDSQKEKNQSDIDELYAGINLLKEKKYEEALKFFLNKLKESQNKEK</sequence>
<evidence type="ECO:0000313" key="2">
    <source>
        <dbReference type="EMBL" id="PMP67360.1"/>
    </source>
</evidence>
<reference evidence="4 5" key="1">
    <citation type="submission" date="2018-01" db="EMBL/GenBank/DDBJ databases">
        <title>Metagenomic assembled genomes from two thermal pools in the Uzon Caldera, Kamchatka, Russia.</title>
        <authorList>
            <person name="Wilkins L."/>
            <person name="Ettinger C."/>
        </authorList>
    </citation>
    <scope>NUCLEOTIDE SEQUENCE [LARGE SCALE GENOMIC DNA]</scope>
    <source>
        <strain evidence="3">ARK-10</strain>
        <strain evidence="2">ZAV-07</strain>
    </source>
</reference>
<evidence type="ECO:0000313" key="3">
    <source>
        <dbReference type="EMBL" id="PMP82750.1"/>
    </source>
</evidence>
<dbReference type="AlphaFoldDB" id="A0A2J6WEJ7"/>
<dbReference type="InterPro" id="IPR011990">
    <property type="entry name" value="TPR-like_helical_dom_sf"/>
</dbReference>
<dbReference type="Gene3D" id="1.25.40.10">
    <property type="entry name" value="Tetratricopeptide repeat domain"/>
    <property type="match status" value="1"/>
</dbReference>
<evidence type="ECO:0000313" key="5">
    <source>
        <dbReference type="Proteomes" id="UP000237040"/>
    </source>
</evidence>
<evidence type="ECO:0000313" key="4">
    <source>
        <dbReference type="Proteomes" id="UP000236910"/>
    </source>
</evidence>
<dbReference type="RefSeq" id="WP_416084358.1">
    <property type="nucleotide sequence ID" value="NZ_JBNATC010000004.1"/>
</dbReference>
<dbReference type="Proteomes" id="UP000237040">
    <property type="component" value="Unassembled WGS sequence"/>
</dbReference>
<dbReference type="SUPFAM" id="SSF48452">
    <property type="entry name" value="TPR-like"/>
    <property type="match status" value="1"/>
</dbReference>
<protein>
    <submittedName>
        <fullName evidence="2">Uncharacterized protein</fullName>
    </submittedName>
</protein>
<proteinExistence type="predicted"/>